<evidence type="ECO:0000313" key="4">
    <source>
        <dbReference type="EMBL" id="KAH0570504.1"/>
    </source>
</evidence>
<evidence type="ECO:0000313" key="3">
    <source>
        <dbReference type="EMBL" id="EST49253.1"/>
    </source>
</evidence>
<gene>
    <name evidence="3" type="ORF">SS50377_10474</name>
    <name evidence="4" type="ORF">SS50377_26784</name>
</gene>
<evidence type="ECO:0000313" key="5">
    <source>
        <dbReference type="Proteomes" id="UP000018208"/>
    </source>
</evidence>
<dbReference type="EMBL" id="AUWU02000007">
    <property type="protein sequence ID" value="KAH0570504.1"/>
    <property type="molecule type" value="Genomic_DNA"/>
</dbReference>
<feature type="region of interest" description="Disordered" evidence="2">
    <location>
        <begin position="369"/>
        <end position="388"/>
    </location>
</feature>
<feature type="coiled-coil region" evidence="1">
    <location>
        <begin position="49"/>
        <end position="172"/>
    </location>
</feature>
<dbReference type="VEuPathDB" id="GiardiaDB:SS50377_26784"/>
<dbReference type="EMBL" id="KI545953">
    <property type="protein sequence ID" value="EST49253.1"/>
    <property type="molecule type" value="Genomic_DNA"/>
</dbReference>
<dbReference type="Proteomes" id="UP000018208">
    <property type="component" value="Unassembled WGS sequence"/>
</dbReference>
<accession>V6LYD9</accession>
<feature type="region of interest" description="Disordered" evidence="2">
    <location>
        <begin position="1"/>
        <end position="20"/>
    </location>
</feature>
<proteinExistence type="predicted"/>
<sequence>MSLYSTHNLSFHSSAPSVTEQDTLSTAIEKLRQKALILQSRQRTVLDDYENSERRMNQLKDAVNESEERNIRLTKKIQHYKSTLQDQIAEGLDQHQTKLENVQTELEQLKERNHQLENNRSQICETNIKTEGQLQIQVAEIQQEKDAANAQIERIKQEVRELIIQKDKLTSNFSELTNANASLKITVYHFILKKLSKFSDENYAKYVDQTLQMKKISNQQAQNLINSQNNDFLTEILLQKFDYGDDWTQEQKRPKVDSNLQVNQPSRNMLTSVTIFDNNDNETTFNQYVAEETAIQRKRSGSTNYSILRSDPEDSTMSLRNSRVRREIDFLTNDSPGQKGGRKIKISAKKGQKSMETFNYKGMQGSYGYDKPQARRYSGSQEGSGTLKTKARDDIMEGLRCKLIDLSEEKGRLLRRLEAVQKSYTRGPDKTLRMGKIKEEITRVMRDMKLLKDRLQKIKNK</sequence>
<dbReference type="AlphaFoldDB" id="V6LYD9"/>
<keyword evidence="5" id="KW-1185">Reference proteome</keyword>
<protein>
    <submittedName>
        <fullName evidence="3">Uncharacterized protein</fullName>
    </submittedName>
</protein>
<organism evidence="3">
    <name type="scientific">Spironucleus salmonicida</name>
    <dbReference type="NCBI Taxonomy" id="348837"/>
    <lineage>
        <taxon>Eukaryota</taxon>
        <taxon>Metamonada</taxon>
        <taxon>Diplomonadida</taxon>
        <taxon>Hexamitidae</taxon>
        <taxon>Hexamitinae</taxon>
        <taxon>Spironucleus</taxon>
    </lineage>
</organism>
<reference evidence="4" key="2">
    <citation type="submission" date="2020-12" db="EMBL/GenBank/DDBJ databases">
        <title>New Spironucleus salmonicida genome in near-complete chromosomes.</title>
        <authorList>
            <person name="Xu F."/>
            <person name="Kurt Z."/>
            <person name="Jimenez-Gonzalez A."/>
            <person name="Astvaldsson A."/>
            <person name="Andersson J.O."/>
            <person name="Svard S.G."/>
        </authorList>
    </citation>
    <scope>NUCLEOTIDE SEQUENCE</scope>
    <source>
        <strain evidence="4">ATCC 50377</strain>
    </source>
</reference>
<feature type="compositionally biased region" description="Polar residues" evidence="2">
    <location>
        <begin position="378"/>
        <end position="387"/>
    </location>
</feature>
<evidence type="ECO:0000256" key="2">
    <source>
        <dbReference type="SAM" id="MobiDB-lite"/>
    </source>
</evidence>
<feature type="coiled-coil region" evidence="1">
    <location>
        <begin position="403"/>
        <end position="461"/>
    </location>
</feature>
<name>V6LYD9_9EUKA</name>
<reference evidence="3 4" key="1">
    <citation type="journal article" date="2014" name="PLoS Genet.">
        <title>The Genome of Spironucleus salmonicida Highlights a Fish Pathogen Adapted to Fluctuating Environments.</title>
        <authorList>
            <person name="Xu F."/>
            <person name="Jerlstrom-Hultqvist J."/>
            <person name="Einarsson E."/>
            <person name="Astvaldsson A."/>
            <person name="Svard S.G."/>
            <person name="Andersson J.O."/>
        </authorList>
    </citation>
    <scope>NUCLEOTIDE SEQUENCE</scope>
    <source>
        <strain evidence="4">ATCC 50377</strain>
    </source>
</reference>
<keyword evidence="1" id="KW-0175">Coiled coil</keyword>
<evidence type="ECO:0000256" key="1">
    <source>
        <dbReference type="SAM" id="Coils"/>
    </source>
</evidence>